<accession>A0AAD4SAR5</accession>
<name>A0AAD4SAR5_9MAGN</name>
<proteinExistence type="predicted"/>
<dbReference type="InterPro" id="IPR032691">
    <property type="entry name" value="Mon2/Sec7/BIG1-like_HUS"/>
</dbReference>
<dbReference type="Pfam" id="PF12783">
    <property type="entry name" value="Sec7-like_HUS"/>
    <property type="match status" value="1"/>
</dbReference>
<sequence length="140" mass="15831">MKSQSFSNACIGISNYFVKYATGIFVALLLRFRGSLKDEIAVFFPLIVLRSLYSSDSPLNQRTSVLRILEKVCKDPQMVVDISVNYDYSSLQYLVSVLQPLIDWEKSCKESKRQSTGSGSMEEEVLAGTVRVKKWGRCTQ</sequence>
<evidence type="ECO:0000313" key="3">
    <source>
        <dbReference type="EMBL" id="KAI3874786.1"/>
    </source>
</evidence>
<organism evidence="3 4">
    <name type="scientific">Papaver atlanticum</name>
    <dbReference type="NCBI Taxonomy" id="357466"/>
    <lineage>
        <taxon>Eukaryota</taxon>
        <taxon>Viridiplantae</taxon>
        <taxon>Streptophyta</taxon>
        <taxon>Embryophyta</taxon>
        <taxon>Tracheophyta</taxon>
        <taxon>Spermatophyta</taxon>
        <taxon>Magnoliopsida</taxon>
        <taxon>Ranunculales</taxon>
        <taxon>Papaveraceae</taxon>
        <taxon>Papaveroideae</taxon>
        <taxon>Papaver</taxon>
    </lineage>
</organism>
<keyword evidence="1" id="KW-1133">Transmembrane helix</keyword>
<evidence type="ECO:0000313" key="4">
    <source>
        <dbReference type="Proteomes" id="UP001202328"/>
    </source>
</evidence>
<keyword evidence="4" id="KW-1185">Reference proteome</keyword>
<dbReference type="AlphaFoldDB" id="A0AAD4SAR5"/>
<keyword evidence="1" id="KW-0472">Membrane</keyword>
<evidence type="ECO:0000256" key="1">
    <source>
        <dbReference type="SAM" id="Phobius"/>
    </source>
</evidence>
<feature type="transmembrane region" description="Helical" evidence="1">
    <location>
        <begin position="6"/>
        <end position="30"/>
    </location>
</feature>
<reference evidence="3" key="1">
    <citation type="submission" date="2022-04" db="EMBL/GenBank/DDBJ databases">
        <title>A functionally conserved STORR gene fusion in Papaver species that diverged 16.8 million years ago.</title>
        <authorList>
            <person name="Catania T."/>
        </authorList>
    </citation>
    <scope>NUCLEOTIDE SEQUENCE</scope>
    <source>
        <strain evidence="3">S-188037</strain>
    </source>
</reference>
<keyword evidence="1" id="KW-0812">Transmembrane</keyword>
<feature type="domain" description="Mon2/Sec7/BIG1-like HUS" evidence="2">
    <location>
        <begin position="18"/>
        <end position="89"/>
    </location>
</feature>
<dbReference type="EMBL" id="JAJJMB010012638">
    <property type="protein sequence ID" value="KAI3874786.1"/>
    <property type="molecule type" value="Genomic_DNA"/>
</dbReference>
<comment type="caution">
    <text evidence="3">The sequence shown here is derived from an EMBL/GenBank/DDBJ whole genome shotgun (WGS) entry which is preliminary data.</text>
</comment>
<gene>
    <name evidence="3" type="ORF">MKW98_019359</name>
</gene>
<evidence type="ECO:0000259" key="2">
    <source>
        <dbReference type="Pfam" id="PF12783"/>
    </source>
</evidence>
<dbReference type="Proteomes" id="UP001202328">
    <property type="component" value="Unassembled WGS sequence"/>
</dbReference>
<protein>
    <recommendedName>
        <fullName evidence="2">Mon2/Sec7/BIG1-like HUS domain-containing protein</fullName>
    </recommendedName>
</protein>